<dbReference type="AlphaFoldDB" id="A0AAD3HI31"/>
<dbReference type="CDD" id="cd09992">
    <property type="entry name" value="HDAC_classII"/>
    <property type="match status" value="1"/>
</dbReference>
<reference evidence="2 3" key="1">
    <citation type="journal article" date="2021" name="Sci. Rep.">
        <title>Genome sequencing of the multicellular alga Astrephomene provides insights into convergent evolution of germ-soma differentiation.</title>
        <authorList>
            <person name="Yamashita S."/>
            <person name="Yamamoto K."/>
            <person name="Matsuzaki R."/>
            <person name="Suzuki S."/>
            <person name="Yamaguchi H."/>
            <person name="Hirooka S."/>
            <person name="Minakuchi Y."/>
            <person name="Miyagishima S."/>
            <person name="Kawachi M."/>
            <person name="Toyoda A."/>
            <person name="Nozaki H."/>
        </authorList>
    </citation>
    <scope>NUCLEOTIDE SEQUENCE [LARGE SCALE GENOMIC DNA]</scope>
    <source>
        <strain evidence="2 3">NIES-4017</strain>
    </source>
</reference>
<dbReference type="GO" id="GO:0004407">
    <property type="term" value="F:histone deacetylase activity"/>
    <property type="evidence" value="ECO:0007669"/>
    <property type="project" value="TreeGrafter"/>
</dbReference>
<protein>
    <recommendedName>
        <fullName evidence="1">Histone deacetylase domain-containing protein</fullName>
    </recommendedName>
</protein>
<dbReference type="EMBL" id="BMAR01000001">
    <property type="protein sequence ID" value="GFR41478.1"/>
    <property type="molecule type" value="Genomic_DNA"/>
</dbReference>
<gene>
    <name evidence="2" type="ORF">Agub_g2169</name>
</gene>
<dbReference type="InterPro" id="IPR000286">
    <property type="entry name" value="HDACs"/>
</dbReference>
<feature type="domain" description="Histone deacetylase" evidence="1">
    <location>
        <begin position="181"/>
        <end position="495"/>
    </location>
</feature>
<dbReference type="Proteomes" id="UP001054857">
    <property type="component" value="Unassembled WGS sequence"/>
</dbReference>
<evidence type="ECO:0000259" key="1">
    <source>
        <dbReference type="Pfam" id="PF00850"/>
    </source>
</evidence>
<dbReference type="Pfam" id="PF00850">
    <property type="entry name" value="Hist_deacetyl"/>
    <property type="match status" value="1"/>
</dbReference>
<feature type="non-terminal residue" evidence="2">
    <location>
        <position position="1"/>
    </location>
</feature>
<dbReference type="PRINTS" id="PR01270">
    <property type="entry name" value="HDASUPER"/>
</dbReference>
<sequence length="590" mass="63466">VMPQVEVCVFQRQYVVAIAKRPSAYGCKPTFLRRTPYPSALPMVFKCLFFSCLGSRRDLTTVRANERPSALLQARGLSYPRATDRFPHNCINCNKLLYPDRTACLVCGHPVRHEVVEWELLAAAAQYMQDSQATKKVMKPKLSSKSAHNSVLLLYDDRCRLHQAPGSMDATEEDCKHGRSHPERPERVAAIVARLQATGLLARCLCSQGRDASQEELLAVHDPQLIAAVEKAAQAAAQRAARWSKAKATGMLSETAVVLEEMDALDSPHIRENYFNASTAGCARLAAGSAADVARRVVCGAARHGAAIIRPPGHHAESGVAMGFCYYNNAAVAARAAQAAGARRVLILDWDVHHGNGTQRIFYDDPSVLYMSTHRFDNGSFYPGTGDATETGSGAGLGFTVNVPWNGSGVRDADMLAAFRHVLLPVAAEFRPDLVIVSAGFDAVEGDPLGGCRVSPAAYGHFTALLSSLAPTLLLLEGGYNLSATAAATEACLRVLLGEQPAPLQGGPGMGAQAILEAHAASAAASADPWVAAALDDVSESAIQSLRRVLRLQSYLWQAARERHVLLEAALEERRQQQLARMQQRSLGAS</sequence>
<accession>A0AAD3HI31</accession>
<dbReference type="SUPFAM" id="SSF52768">
    <property type="entry name" value="Arginase/deacetylase"/>
    <property type="match status" value="1"/>
</dbReference>
<comment type="caution">
    <text evidence="2">The sequence shown here is derived from an EMBL/GenBank/DDBJ whole genome shotgun (WGS) entry which is preliminary data.</text>
</comment>
<dbReference type="PANTHER" id="PTHR10625:SF25">
    <property type="entry name" value="HISTONE DEACETYLASE 18-RELATED"/>
    <property type="match status" value="1"/>
</dbReference>
<evidence type="ECO:0000313" key="3">
    <source>
        <dbReference type="Proteomes" id="UP001054857"/>
    </source>
</evidence>
<dbReference type="InterPro" id="IPR023696">
    <property type="entry name" value="Ureohydrolase_dom_sf"/>
</dbReference>
<organism evidence="2 3">
    <name type="scientific">Astrephomene gubernaculifera</name>
    <dbReference type="NCBI Taxonomy" id="47775"/>
    <lineage>
        <taxon>Eukaryota</taxon>
        <taxon>Viridiplantae</taxon>
        <taxon>Chlorophyta</taxon>
        <taxon>core chlorophytes</taxon>
        <taxon>Chlorophyceae</taxon>
        <taxon>CS clade</taxon>
        <taxon>Chlamydomonadales</taxon>
        <taxon>Astrephomenaceae</taxon>
        <taxon>Astrephomene</taxon>
    </lineage>
</organism>
<proteinExistence type="predicted"/>
<name>A0AAD3HI31_9CHLO</name>
<dbReference type="GO" id="GO:0000118">
    <property type="term" value="C:histone deacetylase complex"/>
    <property type="evidence" value="ECO:0007669"/>
    <property type="project" value="TreeGrafter"/>
</dbReference>
<dbReference type="GO" id="GO:0005737">
    <property type="term" value="C:cytoplasm"/>
    <property type="evidence" value="ECO:0007669"/>
    <property type="project" value="TreeGrafter"/>
</dbReference>
<evidence type="ECO:0000313" key="2">
    <source>
        <dbReference type="EMBL" id="GFR41478.1"/>
    </source>
</evidence>
<dbReference type="InterPro" id="IPR023801">
    <property type="entry name" value="His_deacetylse_dom"/>
</dbReference>
<dbReference type="Gene3D" id="3.40.800.20">
    <property type="entry name" value="Histone deacetylase domain"/>
    <property type="match status" value="1"/>
</dbReference>
<dbReference type="InterPro" id="IPR037138">
    <property type="entry name" value="His_deacetylse_dom_sf"/>
</dbReference>
<dbReference type="PANTHER" id="PTHR10625">
    <property type="entry name" value="HISTONE DEACETYLASE HDAC1-RELATED"/>
    <property type="match status" value="1"/>
</dbReference>
<dbReference type="GO" id="GO:0040029">
    <property type="term" value="P:epigenetic regulation of gene expression"/>
    <property type="evidence" value="ECO:0007669"/>
    <property type="project" value="TreeGrafter"/>
</dbReference>
<keyword evidence="3" id="KW-1185">Reference proteome</keyword>